<organism evidence="3 4">
    <name type="scientific">Denitromonas iodatirespirans</name>
    <dbReference type="NCBI Taxonomy" id="2795389"/>
    <lineage>
        <taxon>Bacteria</taxon>
        <taxon>Pseudomonadati</taxon>
        <taxon>Pseudomonadota</taxon>
        <taxon>Betaproteobacteria</taxon>
        <taxon>Rhodocyclales</taxon>
        <taxon>Zoogloeaceae</taxon>
        <taxon>Denitromonas</taxon>
    </lineage>
</organism>
<comment type="caution">
    <text evidence="3">The sequence shown here is derived from an EMBL/GenBank/DDBJ whole genome shotgun (WGS) entry which is preliminary data.</text>
</comment>
<accession>A0A944D4V6</accession>
<proteinExistence type="predicted"/>
<dbReference type="InterPro" id="IPR025295">
    <property type="entry name" value="eCIS_core_dom"/>
</dbReference>
<reference evidence="4" key="1">
    <citation type="journal article" date="2022" name="ISME J.">
        <title>Genetic and phylogenetic analysis of dissimilatory iodate-reducing bacteria identifies potential niches across the world's oceans.</title>
        <authorList>
            <person name="Reyes-Umana V."/>
            <person name="Henning Z."/>
            <person name="Lee K."/>
            <person name="Barnum T.P."/>
            <person name="Coates J.D."/>
        </authorList>
    </citation>
    <scope>NUCLEOTIDE SEQUENCE [LARGE SCALE GENOMIC DNA]</scope>
    <source>
        <strain evidence="4">IR12</strain>
    </source>
</reference>
<feature type="compositionally biased region" description="Low complexity" evidence="1">
    <location>
        <begin position="236"/>
        <end position="248"/>
    </location>
</feature>
<feature type="domain" description="eCIS core" evidence="2">
    <location>
        <begin position="34"/>
        <end position="111"/>
    </location>
</feature>
<name>A0A944D4V6_DENI1</name>
<feature type="region of interest" description="Disordered" evidence="1">
    <location>
        <begin position="223"/>
        <end position="249"/>
    </location>
</feature>
<dbReference type="Proteomes" id="UP000694660">
    <property type="component" value="Unassembled WGS sequence"/>
</dbReference>
<keyword evidence="4" id="KW-1185">Reference proteome</keyword>
<dbReference type="EMBL" id="JAEKFT010000002">
    <property type="protein sequence ID" value="MBT0959885.1"/>
    <property type="molecule type" value="Genomic_DNA"/>
</dbReference>
<dbReference type="Pfam" id="PF13699">
    <property type="entry name" value="eCIS_core"/>
    <property type="match status" value="1"/>
</dbReference>
<evidence type="ECO:0000256" key="1">
    <source>
        <dbReference type="SAM" id="MobiDB-lite"/>
    </source>
</evidence>
<feature type="region of interest" description="Disordered" evidence="1">
    <location>
        <begin position="422"/>
        <end position="443"/>
    </location>
</feature>
<dbReference type="RefSeq" id="WP_214359651.1">
    <property type="nucleotide sequence ID" value="NZ_JAEKFT010000002.1"/>
</dbReference>
<sequence>MSEPIRTSRRCASTPCGVTVPSLTASVLRSPGRPLDSGTRALMEHRFGEDLGDIRLHTDAAAAQSADALSARAYTVGRHIVFGPEGYSPQAPAGRQRLAHELTHALQQRRPGGADLSTAQREGEARQAARSLATGAAMPAISAARPAISRDPVPGAEDDASFQASMAEATCDIGTLCRLSLRAPEAVSRTRLLQIYRACHPGVSLTSLVAGNPCLTPNFGLPARPQAAGPRSTMHGPQPAAGGAPAPAAGGGLSLPSTTIAFGLGPAAVTIDLPASLAVRLPVPFQGAERVVFALNASPSEFSFSVTVNAVPHVRIIARASMTTEGRGAAGLTVQTTRTVCRAVEPAAARSALEAAGTRLRDAIQAVQTPPAPDPEASELSRTFAPQARLAEVVAAVANVHSEIERVSAPCREVPVAEFEFGAQGQLTAPDTPPTPGTLPPASFIGGSLRLHF</sequence>
<evidence type="ECO:0000313" key="3">
    <source>
        <dbReference type="EMBL" id="MBT0959885.1"/>
    </source>
</evidence>
<protein>
    <submittedName>
        <fullName evidence="3">DUF4157 domain-containing protein</fullName>
    </submittedName>
</protein>
<dbReference type="AlphaFoldDB" id="A0A944D4V6"/>
<evidence type="ECO:0000313" key="4">
    <source>
        <dbReference type="Proteomes" id="UP000694660"/>
    </source>
</evidence>
<gene>
    <name evidence="3" type="ORF">I8J34_01755</name>
</gene>
<evidence type="ECO:0000259" key="2">
    <source>
        <dbReference type="Pfam" id="PF13699"/>
    </source>
</evidence>